<keyword evidence="3" id="KW-0540">Nuclease</keyword>
<dbReference type="PANTHER" id="PTHR34139:SF1">
    <property type="entry name" value="RNASE MJ1380-RELATED"/>
    <property type="match status" value="1"/>
</dbReference>
<protein>
    <recommendedName>
        <fullName evidence="9">DUF86 domain-containing protein</fullName>
    </recommendedName>
</protein>
<gene>
    <name evidence="7" type="ORF">UW52_C0046G0008</name>
</gene>
<dbReference type="GO" id="GO:0110001">
    <property type="term" value="C:toxin-antitoxin complex"/>
    <property type="evidence" value="ECO:0007669"/>
    <property type="project" value="InterPro"/>
</dbReference>
<evidence type="ECO:0000256" key="4">
    <source>
        <dbReference type="ARBA" id="ARBA00022741"/>
    </source>
</evidence>
<dbReference type="InterPro" id="IPR051813">
    <property type="entry name" value="HepT_RNase_toxin"/>
</dbReference>
<keyword evidence="4" id="KW-0547">Nucleotide-binding</keyword>
<dbReference type="AlphaFoldDB" id="A0A0G1KS86"/>
<dbReference type="Gene3D" id="1.20.120.580">
    <property type="entry name" value="bsu32300-like"/>
    <property type="match status" value="1"/>
</dbReference>
<name>A0A0G1KS86_9BACT</name>
<evidence type="ECO:0000256" key="5">
    <source>
        <dbReference type="ARBA" id="ARBA00022801"/>
    </source>
</evidence>
<keyword evidence="2" id="KW-1277">Toxin-antitoxin system</keyword>
<organism evidence="7 8">
    <name type="scientific">Candidatus Gottesmanbacteria bacterium GW2011_GWA1_44_24b</name>
    <dbReference type="NCBI Taxonomy" id="1618437"/>
    <lineage>
        <taxon>Bacteria</taxon>
        <taxon>Candidatus Gottesmaniibacteriota</taxon>
    </lineage>
</organism>
<dbReference type="InterPro" id="IPR037038">
    <property type="entry name" value="HepT-like_sf"/>
</dbReference>
<dbReference type="GO" id="GO:0000166">
    <property type="term" value="F:nucleotide binding"/>
    <property type="evidence" value="ECO:0007669"/>
    <property type="project" value="UniProtKB-KW"/>
</dbReference>
<dbReference type="Pfam" id="PF01934">
    <property type="entry name" value="HepT-like"/>
    <property type="match status" value="1"/>
</dbReference>
<accession>A0A0G1KS86</accession>
<evidence type="ECO:0000256" key="2">
    <source>
        <dbReference type="ARBA" id="ARBA00022649"/>
    </source>
</evidence>
<evidence type="ECO:0000256" key="3">
    <source>
        <dbReference type="ARBA" id="ARBA00022722"/>
    </source>
</evidence>
<evidence type="ECO:0000256" key="1">
    <source>
        <dbReference type="ARBA" id="ARBA00022553"/>
    </source>
</evidence>
<dbReference type="InterPro" id="IPR008201">
    <property type="entry name" value="HepT-like"/>
</dbReference>
<comment type="similarity">
    <text evidence="6">Belongs to the HepT RNase toxin family.</text>
</comment>
<evidence type="ECO:0000256" key="6">
    <source>
        <dbReference type="ARBA" id="ARBA00024207"/>
    </source>
</evidence>
<dbReference type="GO" id="GO:0016787">
    <property type="term" value="F:hydrolase activity"/>
    <property type="evidence" value="ECO:0007669"/>
    <property type="project" value="UniProtKB-KW"/>
</dbReference>
<keyword evidence="1" id="KW-0597">Phosphoprotein</keyword>
<evidence type="ECO:0000313" key="7">
    <source>
        <dbReference type="EMBL" id="KKT59182.1"/>
    </source>
</evidence>
<dbReference type="GO" id="GO:0004540">
    <property type="term" value="F:RNA nuclease activity"/>
    <property type="evidence" value="ECO:0007669"/>
    <property type="project" value="InterPro"/>
</dbReference>
<sequence length="113" mass="13358">MSKSATEYINHILDELLFLEREMASITEKQFMHDELLERACTRSLEIIGEAVKQIQESYRKEHPEIDWKSFAGLRDKLIHHYFGVDYALVWDVIKNELPDLKKKLLPLVEKNS</sequence>
<evidence type="ECO:0000313" key="8">
    <source>
        <dbReference type="Proteomes" id="UP000034521"/>
    </source>
</evidence>
<dbReference type="PANTHER" id="PTHR34139">
    <property type="entry name" value="UPF0331 PROTEIN MJ0127"/>
    <property type="match status" value="1"/>
</dbReference>
<dbReference type="Proteomes" id="UP000034521">
    <property type="component" value="Unassembled WGS sequence"/>
</dbReference>
<evidence type="ECO:0008006" key="9">
    <source>
        <dbReference type="Google" id="ProtNLM"/>
    </source>
</evidence>
<keyword evidence="5" id="KW-0378">Hydrolase</keyword>
<dbReference type="PATRIC" id="fig|1618437.3.peg.851"/>
<dbReference type="EMBL" id="LCIQ01000046">
    <property type="protein sequence ID" value="KKT59182.1"/>
    <property type="molecule type" value="Genomic_DNA"/>
</dbReference>
<comment type="caution">
    <text evidence="7">The sequence shown here is derived from an EMBL/GenBank/DDBJ whole genome shotgun (WGS) entry which is preliminary data.</text>
</comment>
<proteinExistence type="inferred from homology"/>
<reference evidence="7 8" key="1">
    <citation type="journal article" date="2015" name="Nature">
        <title>rRNA introns, odd ribosomes, and small enigmatic genomes across a large radiation of phyla.</title>
        <authorList>
            <person name="Brown C.T."/>
            <person name="Hug L.A."/>
            <person name="Thomas B.C."/>
            <person name="Sharon I."/>
            <person name="Castelle C.J."/>
            <person name="Singh A."/>
            <person name="Wilkins M.J."/>
            <person name="Williams K.H."/>
            <person name="Banfield J.F."/>
        </authorList>
    </citation>
    <scope>NUCLEOTIDE SEQUENCE [LARGE SCALE GENOMIC DNA]</scope>
</reference>